<accession>A0A1W0WDU3</accession>
<feature type="region of interest" description="Disordered" evidence="1">
    <location>
        <begin position="111"/>
        <end position="138"/>
    </location>
</feature>
<keyword evidence="4" id="KW-1185">Reference proteome</keyword>
<feature type="compositionally biased region" description="Low complexity" evidence="1">
    <location>
        <begin position="117"/>
        <end position="131"/>
    </location>
</feature>
<reference evidence="4" key="1">
    <citation type="submission" date="2017-01" db="EMBL/GenBank/DDBJ databases">
        <title>Comparative genomics of anhydrobiosis in the tardigrade Hypsibius dujardini.</title>
        <authorList>
            <person name="Yoshida Y."/>
            <person name="Koutsovoulos G."/>
            <person name="Laetsch D."/>
            <person name="Stevens L."/>
            <person name="Kumar S."/>
            <person name="Horikawa D."/>
            <person name="Ishino K."/>
            <person name="Komine S."/>
            <person name="Tomita M."/>
            <person name="Blaxter M."/>
            <person name="Arakawa K."/>
        </authorList>
    </citation>
    <scope>NUCLEOTIDE SEQUENCE [LARGE SCALE GENOMIC DNA]</scope>
    <source>
        <strain evidence="4">Z151</strain>
    </source>
</reference>
<evidence type="ECO:0000256" key="1">
    <source>
        <dbReference type="SAM" id="MobiDB-lite"/>
    </source>
</evidence>
<dbReference type="EMBL" id="MTYJ01000125">
    <property type="protein sequence ID" value="OQV13385.1"/>
    <property type="molecule type" value="Genomic_DNA"/>
</dbReference>
<protein>
    <submittedName>
        <fullName evidence="3">Uncharacterized protein</fullName>
    </submittedName>
</protein>
<feature type="chain" id="PRO_5012235580" evidence="2">
    <location>
        <begin position="22"/>
        <end position="138"/>
    </location>
</feature>
<evidence type="ECO:0000313" key="4">
    <source>
        <dbReference type="Proteomes" id="UP000192578"/>
    </source>
</evidence>
<name>A0A1W0WDU3_HYPEX</name>
<keyword evidence="2" id="KW-0732">Signal</keyword>
<gene>
    <name evidence="3" type="ORF">BV898_12418</name>
</gene>
<dbReference type="Proteomes" id="UP000192578">
    <property type="component" value="Unassembled WGS sequence"/>
</dbReference>
<comment type="caution">
    <text evidence="3">The sequence shown here is derived from an EMBL/GenBank/DDBJ whole genome shotgun (WGS) entry which is preliminary data.</text>
</comment>
<feature type="signal peptide" evidence="2">
    <location>
        <begin position="1"/>
        <end position="21"/>
    </location>
</feature>
<evidence type="ECO:0000313" key="3">
    <source>
        <dbReference type="EMBL" id="OQV13385.1"/>
    </source>
</evidence>
<organism evidence="3 4">
    <name type="scientific">Hypsibius exemplaris</name>
    <name type="common">Freshwater tardigrade</name>
    <dbReference type="NCBI Taxonomy" id="2072580"/>
    <lineage>
        <taxon>Eukaryota</taxon>
        <taxon>Metazoa</taxon>
        <taxon>Ecdysozoa</taxon>
        <taxon>Tardigrada</taxon>
        <taxon>Eutardigrada</taxon>
        <taxon>Parachela</taxon>
        <taxon>Hypsibioidea</taxon>
        <taxon>Hypsibiidae</taxon>
        <taxon>Hypsibius</taxon>
    </lineage>
</organism>
<evidence type="ECO:0000256" key="2">
    <source>
        <dbReference type="SAM" id="SignalP"/>
    </source>
</evidence>
<dbReference type="AlphaFoldDB" id="A0A1W0WDU3"/>
<proteinExistence type="predicted"/>
<sequence length="138" mass="15128">MAVLFRLVIFAFSIIFVPSWPGRTSLSRPGSGSAGVHAINALDVGYLPEEDGRDLVARNRATSMRSIFAPFRHPLNMTLDTEIVSSFDTTDRNDQMKLVYPGKRRRISCSPSPTCWTTAKTSPAPSSSPATLGEPLRM</sequence>